<evidence type="ECO:0000313" key="1">
    <source>
        <dbReference type="EMBL" id="ACR78734.1"/>
    </source>
</evidence>
<dbReference type="HOGENOM" id="CLU_2232981_0_0_0"/>
<dbReference type="EMBL" id="CP001634">
    <property type="protein sequence ID" value="ACR78734.1"/>
    <property type="molecule type" value="Genomic_DNA"/>
</dbReference>
<evidence type="ECO:0000313" key="2">
    <source>
        <dbReference type="Proteomes" id="UP000002382"/>
    </source>
</evidence>
<sequence length="105" mass="12198">MRKTKKGNSTIFITVILIFALVAVVSAGILRIGSEIVRLRQGFVDIAIKRITLESAKELLDFSKTYQTPLNLTLNEYELKSYFKDGEWWVEIQWDDTVEILREYP</sequence>
<dbReference type="STRING" id="521045.Kole_0005"/>
<reference evidence="1 2" key="1">
    <citation type="submission" date="2009-06" db="EMBL/GenBank/DDBJ databases">
        <title>Complete sequence of Thermotogales bacterium TBF 19.5.1.</title>
        <authorList>
            <consortium name="US DOE Joint Genome Institute"/>
            <person name="Lucas S."/>
            <person name="Copeland A."/>
            <person name="Lapidus A."/>
            <person name="Glavina del Rio T."/>
            <person name="Tice H."/>
            <person name="Bruce D."/>
            <person name="Goodwin L."/>
            <person name="Pitluck S."/>
            <person name="Chertkov O."/>
            <person name="Brettin T."/>
            <person name="Detter J.C."/>
            <person name="Han C."/>
            <person name="Schmutz J."/>
            <person name="Larimer F."/>
            <person name="Land M."/>
            <person name="Hauser L."/>
            <person name="Kyrpides N."/>
            <person name="Ovchinnikova G."/>
            <person name="Noll K."/>
        </authorList>
    </citation>
    <scope>NUCLEOTIDE SEQUENCE [LARGE SCALE GENOMIC DNA]</scope>
    <source>
        <strain evidence="2">ATCC BAA-1733 / DSM 21960 / TBF 19.5.1</strain>
    </source>
</reference>
<accession>C5CH95</accession>
<reference evidence="1 2" key="2">
    <citation type="journal article" date="2011" name="J. Bacteriol.">
        <title>Genome Sequence of Kosmotoga olearia Strain TBF 19.5.1, a Thermophilic Bacterium with a Wide Growth Temperature Range, Isolated from the Troll B Oil Platform in the North Sea.</title>
        <authorList>
            <person name="Swithers K.S."/>
            <person name="Dipippo J.L."/>
            <person name="Bruce D.C."/>
            <person name="Detter C."/>
            <person name="Tapia R."/>
            <person name="Han S."/>
            <person name="Goodwin L.A."/>
            <person name="Han J."/>
            <person name="Woyke T."/>
            <person name="Pitluck S."/>
            <person name="Pennacchio L."/>
            <person name="Nolan M."/>
            <person name="Mikhailova N."/>
            <person name="Land M.L."/>
            <person name="Nesbo C.L."/>
            <person name="Gogarten J.P."/>
            <person name="Noll K.M."/>
        </authorList>
    </citation>
    <scope>NUCLEOTIDE SEQUENCE [LARGE SCALE GENOMIC DNA]</scope>
    <source>
        <strain evidence="2">ATCC BAA-1733 / DSM 21960 / TBF 19.5.1</strain>
    </source>
</reference>
<dbReference type="AlphaFoldDB" id="C5CH95"/>
<organism evidence="1 2">
    <name type="scientific">Kosmotoga olearia (strain ATCC BAA-1733 / DSM 21960 / TBF 19.5.1)</name>
    <dbReference type="NCBI Taxonomy" id="521045"/>
    <lineage>
        <taxon>Bacteria</taxon>
        <taxon>Thermotogati</taxon>
        <taxon>Thermotogota</taxon>
        <taxon>Thermotogae</taxon>
        <taxon>Kosmotogales</taxon>
        <taxon>Kosmotogaceae</taxon>
        <taxon>Kosmotoga</taxon>
    </lineage>
</organism>
<dbReference type="Proteomes" id="UP000002382">
    <property type="component" value="Chromosome"/>
</dbReference>
<protein>
    <submittedName>
        <fullName evidence="1">Uncharacterized protein</fullName>
    </submittedName>
</protein>
<proteinExistence type="predicted"/>
<dbReference type="KEGG" id="kol:Kole_0005"/>
<name>C5CH95_KOSOT</name>
<keyword evidence="2" id="KW-1185">Reference proteome</keyword>
<gene>
    <name evidence="1" type="ordered locus">Kole_0005</name>
</gene>
<dbReference type="RefSeq" id="WP_012744522.1">
    <property type="nucleotide sequence ID" value="NC_012785.1"/>
</dbReference>